<evidence type="ECO:0000313" key="7">
    <source>
        <dbReference type="EMBL" id="GHH48441.1"/>
    </source>
</evidence>
<reference evidence="7" key="1">
    <citation type="journal article" date="2014" name="Int. J. Syst. Evol. Microbiol.">
        <title>Complete genome sequence of Corynebacterium casei LMG S-19264T (=DSM 44701T), isolated from a smear-ripened cheese.</title>
        <authorList>
            <consortium name="US DOE Joint Genome Institute (JGI-PGF)"/>
            <person name="Walter F."/>
            <person name="Albersmeier A."/>
            <person name="Kalinowski J."/>
            <person name="Ruckert C."/>
        </authorList>
    </citation>
    <scope>NUCLEOTIDE SEQUENCE</scope>
    <source>
        <strain evidence="7">JCM 13306</strain>
    </source>
</reference>
<dbReference type="Gene3D" id="3.30.565.10">
    <property type="entry name" value="Histidine kinase-like ATPase, C-terminal domain"/>
    <property type="match status" value="1"/>
</dbReference>
<dbReference type="PROSITE" id="PS50112">
    <property type="entry name" value="PAS"/>
    <property type="match status" value="1"/>
</dbReference>
<reference evidence="7" key="2">
    <citation type="submission" date="2020-09" db="EMBL/GenBank/DDBJ databases">
        <authorList>
            <person name="Sun Q."/>
            <person name="Ohkuma M."/>
        </authorList>
    </citation>
    <scope>NUCLEOTIDE SEQUENCE</scope>
    <source>
        <strain evidence="7">JCM 13306</strain>
    </source>
</reference>
<dbReference type="SUPFAM" id="SSF47384">
    <property type="entry name" value="Homodimeric domain of signal transducing histidine kinase"/>
    <property type="match status" value="1"/>
</dbReference>
<dbReference type="InterPro" id="IPR000014">
    <property type="entry name" value="PAS"/>
</dbReference>
<feature type="domain" description="Histidine kinase" evidence="4">
    <location>
        <begin position="156"/>
        <end position="375"/>
    </location>
</feature>
<dbReference type="CDD" id="cd00130">
    <property type="entry name" value="PAS"/>
    <property type="match status" value="1"/>
</dbReference>
<dbReference type="GO" id="GO:0000155">
    <property type="term" value="F:phosphorelay sensor kinase activity"/>
    <property type="evidence" value="ECO:0007669"/>
    <property type="project" value="InterPro"/>
</dbReference>
<dbReference type="NCBIfam" id="TIGR00229">
    <property type="entry name" value="sensory_box"/>
    <property type="match status" value="1"/>
</dbReference>
<dbReference type="AlphaFoldDB" id="A0A919KHB8"/>
<feature type="domain" description="PAC" evidence="6">
    <location>
        <begin position="85"/>
        <end position="136"/>
    </location>
</feature>
<dbReference type="SUPFAM" id="SSF55874">
    <property type="entry name" value="ATPase domain of HSP90 chaperone/DNA topoisomerase II/histidine kinase"/>
    <property type="match status" value="1"/>
</dbReference>
<organism evidence="7 8">
    <name type="scientific">Xanthomonas boreopolis</name>
    <dbReference type="NCBI Taxonomy" id="86183"/>
    <lineage>
        <taxon>Bacteria</taxon>
        <taxon>Pseudomonadati</taxon>
        <taxon>Pseudomonadota</taxon>
        <taxon>Gammaproteobacteria</taxon>
        <taxon>Lysobacterales</taxon>
        <taxon>Lysobacteraceae</taxon>
        <taxon>Xanthomonas</taxon>
    </lineage>
</organism>
<feature type="domain" description="PAS" evidence="5">
    <location>
        <begin position="10"/>
        <end position="66"/>
    </location>
</feature>
<dbReference type="EMBL" id="BNBA01000003">
    <property type="protein sequence ID" value="GHH48441.1"/>
    <property type="molecule type" value="Genomic_DNA"/>
</dbReference>
<dbReference type="PANTHER" id="PTHR43065">
    <property type="entry name" value="SENSOR HISTIDINE KINASE"/>
    <property type="match status" value="1"/>
</dbReference>
<dbReference type="SMART" id="SM00388">
    <property type="entry name" value="HisKA"/>
    <property type="match status" value="1"/>
</dbReference>
<dbReference type="SMART" id="SM00387">
    <property type="entry name" value="HATPase_c"/>
    <property type="match status" value="1"/>
</dbReference>
<dbReference type="PROSITE" id="PS50109">
    <property type="entry name" value="HIS_KIN"/>
    <property type="match status" value="1"/>
</dbReference>
<dbReference type="InterPro" id="IPR036097">
    <property type="entry name" value="HisK_dim/P_sf"/>
</dbReference>
<dbReference type="Pfam" id="PF13426">
    <property type="entry name" value="PAS_9"/>
    <property type="match status" value="1"/>
</dbReference>
<protein>
    <recommendedName>
        <fullName evidence="2">histidine kinase</fullName>
        <ecNumber evidence="2">2.7.13.3</ecNumber>
    </recommendedName>
</protein>
<dbReference type="Pfam" id="PF02518">
    <property type="entry name" value="HATPase_c"/>
    <property type="match status" value="1"/>
</dbReference>
<evidence type="ECO:0000259" key="4">
    <source>
        <dbReference type="PROSITE" id="PS50109"/>
    </source>
</evidence>
<sequence>MHEQKQHGDSEQAERLLLQAVTDYAIYMLDPEGYIRSWNPGGELIKGYTDREILGQHFSIFYTPDDIARRLPWKGLEAARQTGRYKAEGWRVRKDGSLFRANVIIDPIWQDGRLVGFAKVTRDVTEKYEAIKSLRETERALAQSQKLEALGRLALGVAHDFNNVLAVIVNSLDLLAKKERDERKSLLINAAAEAAQRGSHLSHQLLAFTRGQHLRPAQYDVNELIRNSFELFRRAAGDAVRCTLELAERVPPVMVDRTQLEAAVMNLVANARDASPAGHVVVRTRVARPDRLRHSQACPDRDYVCVSVADDGPGMPEEIRLRAMEPFFTTKDVGKGSGLGLSQVFGFASQSGGFAEIDSLPDAGTTVTMFIPELRQQGTDENTVR</sequence>
<dbReference type="EC" id="2.7.13.3" evidence="2"/>
<dbReference type="InterPro" id="IPR005467">
    <property type="entry name" value="His_kinase_dom"/>
</dbReference>
<keyword evidence="3" id="KW-0597">Phosphoprotein</keyword>
<dbReference type="InterPro" id="IPR003594">
    <property type="entry name" value="HATPase_dom"/>
</dbReference>
<evidence type="ECO:0000256" key="1">
    <source>
        <dbReference type="ARBA" id="ARBA00000085"/>
    </source>
</evidence>
<evidence type="ECO:0000256" key="3">
    <source>
        <dbReference type="ARBA" id="ARBA00022553"/>
    </source>
</evidence>
<evidence type="ECO:0000313" key="8">
    <source>
        <dbReference type="Proteomes" id="UP000623958"/>
    </source>
</evidence>
<dbReference type="InterPro" id="IPR036890">
    <property type="entry name" value="HATPase_C_sf"/>
</dbReference>
<dbReference type="RefSeq" id="WP_434027574.1">
    <property type="nucleotide sequence ID" value="NZ_BNBA01000003.1"/>
</dbReference>
<comment type="catalytic activity">
    <reaction evidence="1">
        <text>ATP + protein L-histidine = ADP + protein N-phospho-L-histidine.</text>
        <dbReference type="EC" id="2.7.13.3"/>
    </reaction>
</comment>
<gene>
    <name evidence="7" type="ORF">GCM10009090_06520</name>
</gene>
<dbReference type="InterPro" id="IPR003661">
    <property type="entry name" value="HisK_dim/P_dom"/>
</dbReference>
<comment type="caution">
    <text evidence="7">The sequence shown here is derived from an EMBL/GenBank/DDBJ whole genome shotgun (WGS) entry which is preliminary data.</text>
</comment>
<dbReference type="Pfam" id="PF00512">
    <property type="entry name" value="HisKA"/>
    <property type="match status" value="1"/>
</dbReference>
<proteinExistence type="predicted"/>
<dbReference type="InterPro" id="IPR000700">
    <property type="entry name" value="PAS-assoc_C"/>
</dbReference>
<dbReference type="InterPro" id="IPR004358">
    <property type="entry name" value="Sig_transdc_His_kin-like_C"/>
</dbReference>
<dbReference type="Gene3D" id="3.30.450.20">
    <property type="entry name" value="PAS domain"/>
    <property type="match status" value="1"/>
</dbReference>
<evidence type="ECO:0000256" key="2">
    <source>
        <dbReference type="ARBA" id="ARBA00012438"/>
    </source>
</evidence>
<accession>A0A919KHB8</accession>
<evidence type="ECO:0000259" key="6">
    <source>
        <dbReference type="PROSITE" id="PS50113"/>
    </source>
</evidence>
<evidence type="ECO:0000259" key="5">
    <source>
        <dbReference type="PROSITE" id="PS50112"/>
    </source>
</evidence>
<dbReference type="SUPFAM" id="SSF55785">
    <property type="entry name" value="PYP-like sensor domain (PAS domain)"/>
    <property type="match status" value="1"/>
</dbReference>
<dbReference type="PANTHER" id="PTHR43065:SF49">
    <property type="entry name" value="HISTIDINE KINASE"/>
    <property type="match status" value="1"/>
</dbReference>
<keyword evidence="8" id="KW-1185">Reference proteome</keyword>
<name>A0A919KHB8_9XANT</name>
<dbReference type="PROSITE" id="PS50113">
    <property type="entry name" value="PAC"/>
    <property type="match status" value="1"/>
</dbReference>
<dbReference type="Gene3D" id="1.10.287.130">
    <property type="match status" value="1"/>
</dbReference>
<dbReference type="Proteomes" id="UP000623958">
    <property type="component" value="Unassembled WGS sequence"/>
</dbReference>
<dbReference type="PRINTS" id="PR00344">
    <property type="entry name" value="BCTRLSENSOR"/>
</dbReference>
<dbReference type="InterPro" id="IPR035965">
    <property type="entry name" value="PAS-like_dom_sf"/>
</dbReference>